<feature type="transmembrane region" description="Helical" evidence="9">
    <location>
        <begin position="328"/>
        <end position="348"/>
    </location>
</feature>
<feature type="transmembrane region" description="Helical" evidence="9">
    <location>
        <begin position="302"/>
        <end position="322"/>
    </location>
</feature>
<evidence type="ECO:0000259" key="10">
    <source>
        <dbReference type="PROSITE" id="PS50850"/>
    </source>
</evidence>
<evidence type="ECO:0000313" key="11">
    <source>
        <dbReference type="EMBL" id="MDX3128467.1"/>
    </source>
</evidence>
<evidence type="ECO:0000256" key="2">
    <source>
        <dbReference type="ARBA" id="ARBA00022448"/>
    </source>
</evidence>
<evidence type="ECO:0000256" key="7">
    <source>
        <dbReference type="ARBA" id="ARBA00038075"/>
    </source>
</evidence>
<dbReference type="PANTHER" id="PTHR23513:SF9">
    <property type="entry name" value="ENTEROBACTIN EXPORTER ENTS"/>
    <property type="match status" value="1"/>
</dbReference>
<dbReference type="Gene3D" id="1.20.1250.20">
    <property type="entry name" value="MFS general substrate transporter like domains"/>
    <property type="match status" value="1"/>
</dbReference>
<feature type="transmembrane region" description="Helical" evidence="9">
    <location>
        <begin position="391"/>
        <end position="410"/>
    </location>
</feature>
<evidence type="ECO:0000256" key="1">
    <source>
        <dbReference type="ARBA" id="ARBA00004429"/>
    </source>
</evidence>
<feature type="transmembrane region" description="Helical" evidence="9">
    <location>
        <begin position="271"/>
        <end position="295"/>
    </location>
</feature>
<evidence type="ECO:0000256" key="6">
    <source>
        <dbReference type="ARBA" id="ARBA00023136"/>
    </source>
</evidence>
<keyword evidence="4 9" id="KW-0812">Transmembrane</keyword>
<keyword evidence="6 9" id="KW-0472">Membrane</keyword>
<dbReference type="SUPFAM" id="SSF103473">
    <property type="entry name" value="MFS general substrate transporter"/>
    <property type="match status" value="1"/>
</dbReference>
<dbReference type="PROSITE" id="PS50850">
    <property type="entry name" value="MFS"/>
    <property type="match status" value="1"/>
</dbReference>
<keyword evidence="2" id="KW-0813">Transport</keyword>
<reference evidence="11" key="1">
    <citation type="journal article" date="2023" name="Microb. Genom.">
        <title>Mesoterricola silvestris gen. nov., sp. nov., Mesoterricola sediminis sp. nov., Geothrix oryzae sp. nov., Geothrix edaphica sp. nov., Geothrix rubra sp. nov., and Geothrix limicola sp. nov., six novel members of Acidobacteriota isolated from soils.</title>
        <authorList>
            <person name="Weisberg A.J."/>
            <person name="Pearce E."/>
            <person name="Kramer C.G."/>
            <person name="Chang J.H."/>
            <person name="Clarke C.R."/>
        </authorList>
    </citation>
    <scope>NUCLEOTIDE SEQUENCE</scope>
    <source>
        <strain evidence="11">ND06-05F</strain>
    </source>
</reference>
<feature type="transmembrane region" description="Helical" evidence="9">
    <location>
        <begin position="174"/>
        <end position="194"/>
    </location>
</feature>
<name>A0AAJ2PJH5_9ACTN</name>
<keyword evidence="5 9" id="KW-1133">Transmembrane helix</keyword>
<dbReference type="Proteomes" id="UP001273589">
    <property type="component" value="Unassembled WGS sequence"/>
</dbReference>
<comment type="subcellular location">
    <subcellularLocation>
        <location evidence="1">Cell inner membrane</location>
        <topology evidence="1">Multi-pass membrane protein</topology>
    </subcellularLocation>
</comment>
<dbReference type="GO" id="GO:0022857">
    <property type="term" value="F:transmembrane transporter activity"/>
    <property type="evidence" value="ECO:0007669"/>
    <property type="project" value="InterPro"/>
</dbReference>
<dbReference type="InterPro" id="IPR036259">
    <property type="entry name" value="MFS_trans_sf"/>
</dbReference>
<evidence type="ECO:0000256" key="5">
    <source>
        <dbReference type="ARBA" id="ARBA00022989"/>
    </source>
</evidence>
<feature type="transmembrane region" description="Helical" evidence="9">
    <location>
        <begin position="240"/>
        <end position="265"/>
    </location>
</feature>
<feature type="transmembrane region" description="Helical" evidence="9">
    <location>
        <begin position="51"/>
        <end position="71"/>
    </location>
</feature>
<dbReference type="PANTHER" id="PTHR23513">
    <property type="entry name" value="INTEGRAL MEMBRANE EFFLUX PROTEIN-RELATED"/>
    <property type="match status" value="1"/>
</dbReference>
<dbReference type="Pfam" id="PF07690">
    <property type="entry name" value="MFS_1"/>
    <property type="match status" value="1"/>
</dbReference>
<organism evidence="11 12">
    <name type="scientific">Streptomyces europaeiscabiei</name>
    <dbReference type="NCBI Taxonomy" id="146819"/>
    <lineage>
        <taxon>Bacteria</taxon>
        <taxon>Bacillati</taxon>
        <taxon>Actinomycetota</taxon>
        <taxon>Actinomycetes</taxon>
        <taxon>Kitasatosporales</taxon>
        <taxon>Streptomycetaceae</taxon>
        <taxon>Streptomyces</taxon>
    </lineage>
</organism>
<feature type="transmembrane region" description="Helical" evidence="9">
    <location>
        <begin position="12"/>
        <end position="39"/>
    </location>
</feature>
<feature type="domain" description="Major facilitator superfamily (MFS) profile" evidence="10">
    <location>
        <begin position="238"/>
        <end position="418"/>
    </location>
</feature>
<dbReference type="AlphaFoldDB" id="A0AAJ2PJH5"/>
<dbReference type="EMBL" id="JARAWN010000004">
    <property type="protein sequence ID" value="MDX3128467.1"/>
    <property type="molecule type" value="Genomic_DNA"/>
</dbReference>
<gene>
    <name evidence="11" type="ORF">PV367_01310</name>
</gene>
<dbReference type="InterPro" id="IPR011701">
    <property type="entry name" value="MFS"/>
</dbReference>
<comment type="caution">
    <text evidence="11">The sequence shown here is derived from an EMBL/GenBank/DDBJ whole genome shotgun (WGS) entry which is preliminary data.</text>
</comment>
<comment type="similarity">
    <text evidence="7">Belongs to the major facilitator superfamily. Drug:H(+) antiporter-3 (DHA3) (TC 2.A.1.21) family.</text>
</comment>
<feature type="transmembrane region" description="Helical" evidence="9">
    <location>
        <begin position="107"/>
        <end position="134"/>
    </location>
</feature>
<evidence type="ECO:0000256" key="4">
    <source>
        <dbReference type="ARBA" id="ARBA00022692"/>
    </source>
</evidence>
<evidence type="ECO:0000313" key="12">
    <source>
        <dbReference type="Proteomes" id="UP001273589"/>
    </source>
</evidence>
<evidence type="ECO:0000256" key="8">
    <source>
        <dbReference type="ARBA" id="ARBA00040914"/>
    </source>
</evidence>
<sequence>MTRALSAVSRPWGMRALLGAVLISSIGEAMVIVAVPWFVLETTGSAARTGVLLAVGAVASGLAGVLAGPLVDRWGFKRMAVTAYVFGGAAAACIPALHHLGRLDFATLIGLAAAASVLDVPGVAAVTGLVPGLAGAAGMPLERGNALLGGVHQTAQLAGVPLGGLATATLGTDAVLAMDALGCLLAALVISAGVPSSRATRPTLDDRVPETSDPPPVVCAYLDEIRVGLRLLWRERLLRALACSGAAFNALDSGLAGVLLVIYAHRELGSAAALGVMLTAFGVGVLAGTGIYAAIGHRLGRRWAYLASGAGVGLLVAGLAVASPSLPVAALLLGLLGMVAAPVGPVRTSAFQRGQRAETYGRVVSAVDTIGMAAVPLGAAATAVAVEALGVRPTLAVLAAAYLLVVTACWRSPALRAL</sequence>
<proteinExistence type="inferred from homology"/>
<dbReference type="RefSeq" id="WP_319688579.1">
    <property type="nucleotide sequence ID" value="NZ_JARAWN010000004.1"/>
</dbReference>
<keyword evidence="3" id="KW-1003">Cell membrane</keyword>
<feature type="transmembrane region" description="Helical" evidence="9">
    <location>
        <begin position="83"/>
        <end position="101"/>
    </location>
</feature>
<evidence type="ECO:0000256" key="9">
    <source>
        <dbReference type="SAM" id="Phobius"/>
    </source>
</evidence>
<protein>
    <recommendedName>
        <fullName evidence="8">Multidrug efflux pump Tap</fullName>
    </recommendedName>
</protein>
<accession>A0AAJ2PJH5</accession>
<dbReference type="GO" id="GO:0005886">
    <property type="term" value="C:plasma membrane"/>
    <property type="evidence" value="ECO:0007669"/>
    <property type="project" value="UniProtKB-SubCell"/>
</dbReference>
<dbReference type="InterPro" id="IPR020846">
    <property type="entry name" value="MFS_dom"/>
</dbReference>
<dbReference type="CDD" id="cd06173">
    <property type="entry name" value="MFS_MefA_like"/>
    <property type="match status" value="1"/>
</dbReference>
<evidence type="ECO:0000256" key="3">
    <source>
        <dbReference type="ARBA" id="ARBA00022475"/>
    </source>
</evidence>
<feature type="transmembrane region" description="Helical" evidence="9">
    <location>
        <begin position="360"/>
        <end position="385"/>
    </location>
</feature>